<evidence type="ECO:0000256" key="1">
    <source>
        <dbReference type="SAM" id="Coils"/>
    </source>
</evidence>
<organism evidence="2 3">
    <name type="scientific">Stegodyphus mimosarum</name>
    <name type="common">African social velvet spider</name>
    <dbReference type="NCBI Taxonomy" id="407821"/>
    <lineage>
        <taxon>Eukaryota</taxon>
        <taxon>Metazoa</taxon>
        <taxon>Ecdysozoa</taxon>
        <taxon>Arthropoda</taxon>
        <taxon>Chelicerata</taxon>
        <taxon>Arachnida</taxon>
        <taxon>Araneae</taxon>
        <taxon>Araneomorphae</taxon>
        <taxon>Entelegynae</taxon>
        <taxon>Eresoidea</taxon>
        <taxon>Eresidae</taxon>
        <taxon>Stegodyphus</taxon>
    </lineage>
</organism>
<evidence type="ECO:0000313" key="3">
    <source>
        <dbReference type="Proteomes" id="UP000054359"/>
    </source>
</evidence>
<dbReference type="Proteomes" id="UP000054359">
    <property type="component" value="Unassembled WGS sequence"/>
</dbReference>
<sequence>MHIEKHLESTKNRIKFLEKSNIELRRNLDSLRREERKLANENEQQRNSISKKLSFYKQMWQKRYEDLYSENPTFRENIKAQLELEEMKENLKSVKSELRQCQADIFKAKCERSRRNAEENGFYPVEYFIIRIA</sequence>
<keyword evidence="3" id="KW-1185">Reference proteome</keyword>
<proteinExistence type="predicted"/>
<reference evidence="2 3" key="1">
    <citation type="submission" date="2013-11" db="EMBL/GenBank/DDBJ databases">
        <title>Genome sequencing of Stegodyphus mimosarum.</title>
        <authorList>
            <person name="Bechsgaard J."/>
        </authorList>
    </citation>
    <scope>NUCLEOTIDE SEQUENCE [LARGE SCALE GENOMIC DNA]</scope>
</reference>
<name>A0A087V031_STEMI</name>
<feature type="coiled-coil region" evidence="1">
    <location>
        <begin position="7"/>
        <end position="48"/>
    </location>
</feature>
<dbReference type="OrthoDB" id="6435504at2759"/>
<feature type="coiled-coil region" evidence="1">
    <location>
        <begin position="77"/>
        <end position="104"/>
    </location>
</feature>
<accession>A0A087V031</accession>
<gene>
    <name evidence="2" type="ORF">X975_03045</name>
</gene>
<keyword evidence="1" id="KW-0175">Coiled coil</keyword>
<protein>
    <submittedName>
        <fullName evidence="2">Uncharacterized protein</fullName>
    </submittedName>
</protein>
<dbReference type="AlphaFoldDB" id="A0A087V031"/>
<evidence type="ECO:0000313" key="2">
    <source>
        <dbReference type="EMBL" id="KFM82970.1"/>
    </source>
</evidence>
<dbReference type="EMBL" id="KK122541">
    <property type="protein sequence ID" value="KFM82970.1"/>
    <property type="molecule type" value="Genomic_DNA"/>
</dbReference>
<feature type="non-terminal residue" evidence="2">
    <location>
        <position position="133"/>
    </location>
</feature>